<proteinExistence type="predicted"/>
<dbReference type="EMBL" id="FP476056">
    <property type="protein sequence ID" value="CAZ94198.1"/>
    <property type="molecule type" value="Genomic_DNA"/>
</dbReference>
<dbReference type="HOGENOM" id="CLU_2866931_0_0_10"/>
<accession>G0L091</accession>
<evidence type="ECO:0000313" key="2">
    <source>
        <dbReference type="Proteomes" id="UP000008898"/>
    </source>
</evidence>
<dbReference type="KEGG" id="zga:ZOBELLIA_125"/>
<reference evidence="1 2" key="2">
    <citation type="journal article" date="2012" name="Environ. Microbiol.">
        <title>Characterization of the first alginolytic operons in a marine bacterium: from their emergence in marine Flavobacteriia to their independent transfers to marine Proteobacteria and human gut Bacteroides.</title>
        <authorList>
            <person name="Thomas F."/>
            <person name="Barbeyron T."/>
            <person name="Tonon T."/>
            <person name="Genicot S."/>
            <person name="Czjzek M."/>
            <person name="Michel G."/>
        </authorList>
    </citation>
    <scope>NUCLEOTIDE SEQUENCE [LARGE SCALE GENOMIC DNA]</scope>
    <source>
        <strain evidence="2">DSM 12802 / CCUG 47099 / CIP 106680 / NCIMB 13871 / Dsij</strain>
    </source>
</reference>
<dbReference type="Proteomes" id="UP000008898">
    <property type="component" value="Chromosome"/>
</dbReference>
<dbReference type="AlphaFoldDB" id="G0L091"/>
<name>G0L091_ZOBGA</name>
<evidence type="ECO:0000313" key="1">
    <source>
        <dbReference type="EMBL" id="CAZ94198.1"/>
    </source>
</evidence>
<sequence>MVLVYRGNLSISHFIFLKKNILNHYFFGFHEAWKRKTARRKRRLLESRSSCGNSSGSKLWTTLI</sequence>
<organism evidence="1 2">
    <name type="scientific">Zobellia galactanivorans (strain DSM 12802 / CCUG 47099 / CIP 106680 / NCIMB 13871 / Dsij)</name>
    <dbReference type="NCBI Taxonomy" id="63186"/>
    <lineage>
        <taxon>Bacteria</taxon>
        <taxon>Pseudomonadati</taxon>
        <taxon>Bacteroidota</taxon>
        <taxon>Flavobacteriia</taxon>
        <taxon>Flavobacteriales</taxon>
        <taxon>Flavobacteriaceae</taxon>
        <taxon>Zobellia</taxon>
    </lineage>
</organism>
<keyword evidence="2" id="KW-1185">Reference proteome</keyword>
<protein>
    <submittedName>
        <fullName evidence="1">Uncharacterized protein</fullName>
    </submittedName>
</protein>
<reference evidence="2" key="1">
    <citation type="submission" date="2009-07" db="EMBL/GenBank/DDBJ databases">
        <title>Complete genome sequence of Zobellia galactanivorans Dsij.</title>
        <authorList>
            <consortium name="Genoscope - CEA"/>
        </authorList>
    </citation>
    <scope>NUCLEOTIDE SEQUENCE [LARGE SCALE GENOMIC DNA]</scope>
    <source>
        <strain evidence="2">DSM 12802 / CCUG 47099 / CIP 106680 / NCIMB 13871 / Dsij</strain>
    </source>
</reference>
<gene>
    <name evidence="1" type="ordered locus">zobellia_125</name>
</gene>